<organism evidence="2 3">
    <name type="scientific">Chaetomium fimeti</name>
    <dbReference type="NCBI Taxonomy" id="1854472"/>
    <lineage>
        <taxon>Eukaryota</taxon>
        <taxon>Fungi</taxon>
        <taxon>Dikarya</taxon>
        <taxon>Ascomycota</taxon>
        <taxon>Pezizomycotina</taxon>
        <taxon>Sordariomycetes</taxon>
        <taxon>Sordariomycetidae</taxon>
        <taxon>Sordariales</taxon>
        <taxon>Chaetomiaceae</taxon>
        <taxon>Chaetomium</taxon>
    </lineage>
</organism>
<evidence type="ECO:0000256" key="1">
    <source>
        <dbReference type="SAM" id="Phobius"/>
    </source>
</evidence>
<feature type="transmembrane region" description="Helical" evidence="1">
    <location>
        <begin position="12"/>
        <end position="34"/>
    </location>
</feature>
<reference evidence="2" key="2">
    <citation type="submission" date="2023-06" db="EMBL/GenBank/DDBJ databases">
        <authorList>
            <consortium name="Lawrence Berkeley National Laboratory"/>
            <person name="Haridas S."/>
            <person name="Hensen N."/>
            <person name="Bonometti L."/>
            <person name="Westerberg I."/>
            <person name="Brannstrom I.O."/>
            <person name="Guillou S."/>
            <person name="Cros-Aarteil S."/>
            <person name="Calhoun S."/>
            <person name="Kuo A."/>
            <person name="Mondo S."/>
            <person name="Pangilinan J."/>
            <person name="Riley R."/>
            <person name="Labutti K."/>
            <person name="Andreopoulos B."/>
            <person name="Lipzen A."/>
            <person name="Chen C."/>
            <person name="Yanf M."/>
            <person name="Daum C."/>
            <person name="Ng V."/>
            <person name="Clum A."/>
            <person name="Steindorff A."/>
            <person name="Ohm R."/>
            <person name="Martin F."/>
            <person name="Silar P."/>
            <person name="Natvig D."/>
            <person name="Lalanne C."/>
            <person name="Gautier V."/>
            <person name="Ament-Velasquez S.L."/>
            <person name="Kruys A."/>
            <person name="Hutchinson M.I."/>
            <person name="Powell A.J."/>
            <person name="Barry K."/>
            <person name="Miller A.N."/>
            <person name="Grigoriev I.V."/>
            <person name="Debuchy R."/>
            <person name="Gladieux P."/>
            <person name="Thoren M.H."/>
            <person name="Johannesson H."/>
        </authorList>
    </citation>
    <scope>NUCLEOTIDE SEQUENCE</scope>
    <source>
        <strain evidence="2">CBS 168.71</strain>
    </source>
</reference>
<keyword evidence="1" id="KW-0472">Membrane</keyword>
<accession>A0AAE0LV73</accession>
<name>A0AAE0LV73_9PEZI</name>
<keyword evidence="1" id="KW-1133">Transmembrane helix</keyword>
<keyword evidence="1" id="KW-0812">Transmembrane</keyword>
<dbReference type="GeneID" id="87845692"/>
<dbReference type="RefSeq" id="XP_062662064.1">
    <property type="nucleotide sequence ID" value="XM_062808744.1"/>
</dbReference>
<evidence type="ECO:0000313" key="2">
    <source>
        <dbReference type="EMBL" id="KAK3298550.1"/>
    </source>
</evidence>
<gene>
    <name evidence="2" type="ORF">B0H64DRAFT_78016</name>
</gene>
<dbReference type="AlphaFoldDB" id="A0AAE0LV73"/>
<proteinExistence type="predicted"/>
<dbReference type="Proteomes" id="UP001278766">
    <property type="component" value="Unassembled WGS sequence"/>
</dbReference>
<reference evidence="2" key="1">
    <citation type="journal article" date="2023" name="Mol. Phylogenet. Evol.">
        <title>Genome-scale phylogeny and comparative genomics of the fungal order Sordariales.</title>
        <authorList>
            <person name="Hensen N."/>
            <person name="Bonometti L."/>
            <person name="Westerberg I."/>
            <person name="Brannstrom I.O."/>
            <person name="Guillou S."/>
            <person name="Cros-Aarteil S."/>
            <person name="Calhoun S."/>
            <person name="Haridas S."/>
            <person name="Kuo A."/>
            <person name="Mondo S."/>
            <person name="Pangilinan J."/>
            <person name="Riley R."/>
            <person name="LaButti K."/>
            <person name="Andreopoulos B."/>
            <person name="Lipzen A."/>
            <person name="Chen C."/>
            <person name="Yan M."/>
            <person name="Daum C."/>
            <person name="Ng V."/>
            <person name="Clum A."/>
            <person name="Steindorff A."/>
            <person name="Ohm R.A."/>
            <person name="Martin F."/>
            <person name="Silar P."/>
            <person name="Natvig D.O."/>
            <person name="Lalanne C."/>
            <person name="Gautier V."/>
            <person name="Ament-Velasquez S.L."/>
            <person name="Kruys A."/>
            <person name="Hutchinson M.I."/>
            <person name="Powell A.J."/>
            <person name="Barry K."/>
            <person name="Miller A.N."/>
            <person name="Grigoriev I.V."/>
            <person name="Debuchy R."/>
            <person name="Gladieux P."/>
            <person name="Hiltunen Thoren M."/>
            <person name="Johannesson H."/>
        </authorList>
    </citation>
    <scope>NUCLEOTIDE SEQUENCE</scope>
    <source>
        <strain evidence="2">CBS 168.71</strain>
    </source>
</reference>
<sequence>MDLFVFFWHLRFVFWFFLVLFFGIFCFAAALLSLMSSGRWVGSGGLLPPFCLSLAHPYRHVHVLLTTLMTYKRIRCFWFFELDCFVPGGGGMWDVYVEEGMDGCIFWFCFVLFFFGYLDSCTARHISCLGCSLARHVVMMITIRPLLFVTLRNMGLACVRIGDSLRPLAVVFWITYHVNSF</sequence>
<keyword evidence="3" id="KW-1185">Reference proteome</keyword>
<protein>
    <submittedName>
        <fullName evidence="2">Uncharacterized protein</fullName>
    </submittedName>
</protein>
<comment type="caution">
    <text evidence="2">The sequence shown here is derived from an EMBL/GenBank/DDBJ whole genome shotgun (WGS) entry which is preliminary data.</text>
</comment>
<dbReference type="EMBL" id="JAUEPN010000002">
    <property type="protein sequence ID" value="KAK3298550.1"/>
    <property type="molecule type" value="Genomic_DNA"/>
</dbReference>
<feature type="transmembrane region" description="Helical" evidence="1">
    <location>
        <begin position="100"/>
        <end position="118"/>
    </location>
</feature>
<evidence type="ECO:0000313" key="3">
    <source>
        <dbReference type="Proteomes" id="UP001278766"/>
    </source>
</evidence>